<dbReference type="AlphaFoldDB" id="A0A9X1DB90"/>
<dbReference type="InterPro" id="IPR013424">
    <property type="entry name" value="Ice-binding_C"/>
</dbReference>
<evidence type="ECO:0000313" key="4">
    <source>
        <dbReference type="Proteomes" id="UP001138757"/>
    </source>
</evidence>
<dbReference type="Pfam" id="PF07589">
    <property type="entry name" value="PEP-CTERM"/>
    <property type="match status" value="1"/>
</dbReference>
<organism evidence="3 4">
    <name type="scientific">Sphingobium nicotianae</name>
    <dbReference type="NCBI Taxonomy" id="2782607"/>
    <lineage>
        <taxon>Bacteria</taxon>
        <taxon>Pseudomonadati</taxon>
        <taxon>Pseudomonadota</taxon>
        <taxon>Alphaproteobacteria</taxon>
        <taxon>Sphingomonadales</taxon>
        <taxon>Sphingomonadaceae</taxon>
        <taxon>Sphingobium</taxon>
    </lineage>
</organism>
<reference evidence="3" key="1">
    <citation type="submission" date="2021-05" db="EMBL/GenBank/DDBJ databases">
        <title>Genome of Sphingobium sp. strain.</title>
        <authorList>
            <person name="Fan R."/>
        </authorList>
    </citation>
    <scope>NUCLEOTIDE SEQUENCE</scope>
    <source>
        <strain evidence="3">H33</strain>
    </source>
</reference>
<evidence type="ECO:0000259" key="2">
    <source>
        <dbReference type="Pfam" id="PF07589"/>
    </source>
</evidence>
<comment type="caution">
    <text evidence="3">The sequence shown here is derived from an EMBL/GenBank/DDBJ whole genome shotgun (WGS) entry which is preliminary data.</text>
</comment>
<dbReference type="NCBIfam" id="NF035944">
    <property type="entry name" value="PEPxxWA-CTERM"/>
    <property type="match status" value="1"/>
</dbReference>
<keyword evidence="1" id="KW-0812">Transmembrane</keyword>
<keyword evidence="1" id="KW-0472">Membrane</keyword>
<name>A0A9X1DB90_9SPHN</name>
<keyword evidence="1" id="KW-1133">Transmembrane helix</keyword>
<evidence type="ECO:0000256" key="1">
    <source>
        <dbReference type="SAM" id="Phobius"/>
    </source>
</evidence>
<protein>
    <submittedName>
        <fullName evidence="3">PEP-CTERM sorting domain-containing protein</fullName>
    </submittedName>
</protein>
<sequence>MDPTAGLGEFLSITGNDKLALDVVGWDLKQASPPTPGVPEPATWAMMIGGFALAGVAMRRRKVAVSFV</sequence>
<feature type="transmembrane region" description="Helical" evidence="1">
    <location>
        <begin position="42"/>
        <end position="58"/>
    </location>
</feature>
<keyword evidence="4" id="KW-1185">Reference proteome</keyword>
<dbReference type="EMBL" id="JAHGAW010000004">
    <property type="protein sequence ID" value="MBT2186741.1"/>
    <property type="molecule type" value="Genomic_DNA"/>
</dbReference>
<feature type="domain" description="Ice-binding protein C-terminal" evidence="2">
    <location>
        <begin position="38"/>
        <end position="61"/>
    </location>
</feature>
<dbReference type="Proteomes" id="UP001138757">
    <property type="component" value="Unassembled WGS sequence"/>
</dbReference>
<proteinExistence type="predicted"/>
<dbReference type="NCBIfam" id="TIGR02595">
    <property type="entry name" value="PEP_CTERM"/>
    <property type="match status" value="1"/>
</dbReference>
<gene>
    <name evidence="3" type="ORF">KK488_07235</name>
</gene>
<evidence type="ECO:0000313" key="3">
    <source>
        <dbReference type="EMBL" id="MBT2186741.1"/>
    </source>
</evidence>
<accession>A0A9X1DB90</accession>